<dbReference type="STRING" id="1220188.A0A4S3JJI2"/>
<dbReference type="AlphaFoldDB" id="A0A4S3JJI2"/>
<protein>
    <submittedName>
        <fullName evidence="3">Uncharacterized protein</fullName>
    </submittedName>
</protein>
<evidence type="ECO:0000313" key="3">
    <source>
        <dbReference type="EMBL" id="THC95542.1"/>
    </source>
</evidence>
<feature type="domain" description="Scytalone dehydratase-like protein Arp1 N-terminal" evidence="2">
    <location>
        <begin position="28"/>
        <end position="143"/>
    </location>
</feature>
<dbReference type="PANTHER" id="PTHR46310:SF7">
    <property type="entry name" value="AMIDASE 1"/>
    <property type="match status" value="1"/>
</dbReference>
<dbReference type="InterPro" id="IPR023631">
    <property type="entry name" value="Amidase_dom"/>
</dbReference>
<dbReference type="Gene3D" id="3.90.1300.10">
    <property type="entry name" value="Amidase signature (AS) domain"/>
    <property type="match status" value="1"/>
</dbReference>
<keyword evidence="4" id="KW-1185">Reference proteome</keyword>
<dbReference type="PANTHER" id="PTHR46310">
    <property type="entry name" value="AMIDASE 1"/>
    <property type="match status" value="1"/>
</dbReference>
<feature type="domain" description="Amidase" evidence="1">
    <location>
        <begin position="185"/>
        <end position="250"/>
    </location>
</feature>
<reference evidence="3 4" key="1">
    <citation type="submission" date="2019-03" db="EMBL/GenBank/DDBJ databases">
        <title>The genome sequence of a newly discovered highly antifungal drug resistant Aspergillus species, Aspergillus tanneri NIH 1004.</title>
        <authorList>
            <person name="Mounaud S."/>
            <person name="Singh I."/>
            <person name="Joardar V."/>
            <person name="Pakala S."/>
            <person name="Pakala S."/>
            <person name="Venepally P."/>
            <person name="Hoover J."/>
            <person name="Nierman W."/>
            <person name="Chung J."/>
            <person name="Losada L."/>
        </authorList>
    </citation>
    <scope>NUCLEOTIDE SEQUENCE [LARGE SCALE GENOMIC DNA]</scope>
    <source>
        <strain evidence="3 4">NIH1004</strain>
    </source>
</reference>
<name>A0A4S3JJI2_9EURO</name>
<dbReference type="InterPro" id="IPR036928">
    <property type="entry name" value="AS_sf"/>
</dbReference>
<comment type="caution">
    <text evidence="3">The sequence shown here is derived from an EMBL/GenBank/DDBJ whole genome shotgun (WGS) entry which is preliminary data.</text>
</comment>
<dbReference type="EMBL" id="SOSA01000152">
    <property type="protein sequence ID" value="THC95542.1"/>
    <property type="molecule type" value="Genomic_DNA"/>
</dbReference>
<sequence>MSLTPLSYELHNIIYFAPHARTSLSVSGDAGAAFPLTVMMTNDSLVTASALETTLERYLALDDVLCEGFLQTLYISAPDDARIDASVDQLHRWGVQRIYLNGTAFAHIPRGYLSAVDDGITLSPGPYTAVPVRDTLQIWDTYRLYPDTHSAFVTGGYPTDDGFRPLLMHEEDSAMPVPSRIPFDGDPRPLAGVRVAVKDLFDLHGVTTTAGSRAWTRIHVAATRSAPAVQRLLDQGAVVVGKTKLAQFAGGDNAWDWTDAVYPFNPRGDDGQRLCRCSVRLARRSDWQRHGCLNATTRGHDGIVCQPTQSGDDVHGRDGGTELGTGHGGRLCTRSNAVDAVPAGLAYPSTRTGRVHHGADNANALRITISHAAALAGRVLPPGEPGAQRLVDGFVQQLSRILPLSVHRINTTDVVAHATIFPASTRTNWERILNASAVTTRWSQHVAPDVITADAYQQALQDKGTAVRWFEETVLTTTDESCSTSLMLCHAGTGGQPSYREKALNESPNATFLGMARDGPGHGGCAVRHYLCAVWMCRVYAADQTGGIRIASQCTERAAAGDD</sequence>
<dbReference type="VEuPathDB" id="FungiDB:EYZ11_004967"/>
<dbReference type="SUPFAM" id="SSF75304">
    <property type="entry name" value="Amidase signature (AS) enzymes"/>
    <property type="match status" value="1"/>
</dbReference>
<evidence type="ECO:0000313" key="4">
    <source>
        <dbReference type="Proteomes" id="UP000308092"/>
    </source>
</evidence>
<proteinExistence type="predicted"/>
<dbReference type="InterPro" id="IPR058329">
    <property type="entry name" value="Arp1_N"/>
</dbReference>
<evidence type="ECO:0000259" key="2">
    <source>
        <dbReference type="Pfam" id="PF26053"/>
    </source>
</evidence>
<gene>
    <name evidence="3" type="ORF">EYZ11_004967</name>
</gene>
<organism evidence="3 4">
    <name type="scientific">Aspergillus tanneri</name>
    <dbReference type="NCBI Taxonomy" id="1220188"/>
    <lineage>
        <taxon>Eukaryota</taxon>
        <taxon>Fungi</taxon>
        <taxon>Dikarya</taxon>
        <taxon>Ascomycota</taxon>
        <taxon>Pezizomycotina</taxon>
        <taxon>Eurotiomycetes</taxon>
        <taxon>Eurotiomycetidae</taxon>
        <taxon>Eurotiales</taxon>
        <taxon>Aspergillaceae</taxon>
        <taxon>Aspergillus</taxon>
        <taxon>Aspergillus subgen. Circumdati</taxon>
    </lineage>
</organism>
<dbReference type="Pfam" id="PF26053">
    <property type="entry name" value="DUF8016"/>
    <property type="match status" value="1"/>
</dbReference>
<dbReference type="Pfam" id="PF01425">
    <property type="entry name" value="Amidase"/>
    <property type="match status" value="1"/>
</dbReference>
<evidence type="ECO:0000259" key="1">
    <source>
        <dbReference type="Pfam" id="PF01425"/>
    </source>
</evidence>
<dbReference type="Proteomes" id="UP000308092">
    <property type="component" value="Unassembled WGS sequence"/>
</dbReference>
<accession>A0A4S3JJI2</accession>